<evidence type="ECO:0000256" key="5">
    <source>
        <dbReference type="ARBA" id="ARBA00012682"/>
    </source>
</evidence>
<dbReference type="SUPFAM" id="SSF54719">
    <property type="entry name" value="Fe,Mn superoxide dismutase (SOD), C-terminal domain"/>
    <property type="match status" value="1"/>
</dbReference>
<dbReference type="EMBL" id="FNXT01000967">
    <property type="protein sequence ID" value="SZX69963.1"/>
    <property type="molecule type" value="Genomic_DNA"/>
</dbReference>
<dbReference type="STRING" id="3088.A0A383VYN9"/>
<dbReference type="SMR" id="A0A383VYN9"/>
<feature type="binding site" evidence="10">
    <location>
        <position position="111"/>
    </location>
    <ligand>
        <name>Mn(2+)</name>
        <dbReference type="ChEBI" id="CHEBI:29035"/>
    </ligand>
</feature>
<feature type="binding site" evidence="10">
    <location>
        <position position="196"/>
    </location>
    <ligand>
        <name>Mn(2+)</name>
        <dbReference type="ChEBI" id="CHEBI:29035"/>
    </ligand>
</feature>
<dbReference type="InterPro" id="IPR036314">
    <property type="entry name" value="SOD_C_sf"/>
</dbReference>
<comment type="subcellular location">
    <subcellularLocation>
        <location evidence="3">Mitochondrion matrix</location>
    </subcellularLocation>
</comment>
<feature type="domain" description="Manganese/iron superoxide dismutase N-terminal" evidence="12">
    <location>
        <begin position="39"/>
        <end position="118"/>
    </location>
</feature>
<dbReference type="Gene3D" id="3.55.40.20">
    <property type="entry name" value="Iron/manganese superoxide dismutase, C-terminal domain"/>
    <property type="match status" value="1"/>
</dbReference>
<evidence type="ECO:0000256" key="8">
    <source>
        <dbReference type="ARBA" id="ARBA00023211"/>
    </source>
</evidence>
<dbReference type="InterPro" id="IPR019831">
    <property type="entry name" value="Mn/Fe_SOD_N"/>
</dbReference>
<evidence type="ECO:0000256" key="4">
    <source>
        <dbReference type="ARBA" id="ARBA00008714"/>
    </source>
</evidence>
<keyword evidence="8" id="KW-0464">Manganese</keyword>
<dbReference type="Proteomes" id="UP000256970">
    <property type="component" value="Unassembled WGS sequence"/>
</dbReference>
<dbReference type="Pfam" id="PF02777">
    <property type="entry name" value="Sod_Fe_C"/>
    <property type="match status" value="1"/>
</dbReference>
<proteinExistence type="inferred from homology"/>
<dbReference type="EC" id="1.15.1.1" evidence="5 11"/>
<dbReference type="PRINTS" id="PR01703">
    <property type="entry name" value="MNSODISMTASE"/>
</dbReference>
<keyword evidence="7 11" id="KW-0560">Oxidoreductase</keyword>
<dbReference type="FunFam" id="1.10.287.990:FF:000001">
    <property type="entry name" value="Superoxide dismutase"/>
    <property type="match status" value="1"/>
</dbReference>
<dbReference type="PROSITE" id="PS00088">
    <property type="entry name" value="SOD_MN"/>
    <property type="match status" value="1"/>
</dbReference>
<dbReference type="Gene3D" id="1.10.287.990">
    <property type="entry name" value="Fe,Mn superoxide dismutase (SOD) domain"/>
    <property type="match status" value="1"/>
</dbReference>
<evidence type="ECO:0000259" key="12">
    <source>
        <dbReference type="Pfam" id="PF00081"/>
    </source>
</evidence>
<protein>
    <recommendedName>
        <fullName evidence="5 11">Superoxide dismutase</fullName>
        <ecNumber evidence="5 11">1.15.1.1</ecNumber>
    </recommendedName>
</protein>
<dbReference type="FunFam" id="3.55.40.20:FF:000002">
    <property type="entry name" value="Superoxide dismutase"/>
    <property type="match status" value="1"/>
</dbReference>
<dbReference type="GO" id="GO:0005759">
    <property type="term" value="C:mitochondrial matrix"/>
    <property type="evidence" value="ECO:0007669"/>
    <property type="project" value="UniProtKB-SubCell"/>
</dbReference>
<dbReference type="AlphaFoldDB" id="A0A383VYN9"/>
<dbReference type="InterPro" id="IPR001189">
    <property type="entry name" value="Mn/Fe_SOD"/>
</dbReference>
<dbReference type="Pfam" id="PF00081">
    <property type="entry name" value="Sod_Fe_N"/>
    <property type="match status" value="1"/>
</dbReference>
<dbReference type="PANTHER" id="PTHR11404:SF6">
    <property type="entry name" value="SUPEROXIDE DISMUTASE [MN], MITOCHONDRIAL"/>
    <property type="match status" value="1"/>
</dbReference>
<comment type="function">
    <text evidence="11">Destroys radicals which are normally produced within the cells and which are toxic to biological systems.</text>
</comment>
<evidence type="ECO:0000256" key="9">
    <source>
        <dbReference type="ARBA" id="ARBA00049204"/>
    </source>
</evidence>
<feature type="domain" description="Manganese/iron superoxide dismutase C-terminal" evidence="13">
    <location>
        <begin position="127"/>
        <end position="229"/>
    </location>
</feature>
<accession>A0A383VYN9</accession>
<dbReference type="InterPro" id="IPR019833">
    <property type="entry name" value="Mn/Fe_SOD_BS"/>
</dbReference>
<feature type="binding site" evidence="10">
    <location>
        <position position="200"/>
    </location>
    <ligand>
        <name>Mn(2+)</name>
        <dbReference type="ChEBI" id="CHEBI:29035"/>
    </ligand>
</feature>
<dbReference type="PIRSF" id="PIRSF000349">
    <property type="entry name" value="SODismutase"/>
    <property type="match status" value="1"/>
</dbReference>
<dbReference type="GO" id="GO:0030145">
    <property type="term" value="F:manganese ion binding"/>
    <property type="evidence" value="ECO:0007669"/>
    <property type="project" value="TreeGrafter"/>
</dbReference>
<dbReference type="GO" id="GO:0004784">
    <property type="term" value="F:superoxide dismutase activity"/>
    <property type="evidence" value="ECO:0007669"/>
    <property type="project" value="UniProtKB-EC"/>
</dbReference>
<evidence type="ECO:0000256" key="1">
    <source>
        <dbReference type="ARBA" id="ARBA00001936"/>
    </source>
</evidence>
<dbReference type="PANTHER" id="PTHR11404">
    <property type="entry name" value="SUPEROXIDE DISMUTASE 2"/>
    <property type="match status" value="1"/>
</dbReference>
<evidence type="ECO:0000313" key="15">
    <source>
        <dbReference type="Proteomes" id="UP000256970"/>
    </source>
</evidence>
<sequence length="235" mass="25617">MASGRVINLARFLGRAAEPAAAAQSSALQYSTVGGVAAYKLPDLPYDHSALEPVISGEIMELHHKKHHAAYVTNLNKALEEYADAESNKDLQKMISLQSAINFNGGGHINHDIFWTNLCPEKDAAPPSGELLAAIEAKWGSLDKFTATFSAKTAAVQGSGWGWLGLNKETKALEIATCANQDPLAAKGLVPLLGIDVWEHAYYLQYKNVRPDYLKAIWKVVNWENVAQRYKAAKA</sequence>
<evidence type="ECO:0000256" key="11">
    <source>
        <dbReference type="RuleBase" id="RU000414"/>
    </source>
</evidence>
<comment type="function">
    <text evidence="2">Destroys superoxide anion radicals which are normally produced within the cells and which are toxic to biological systems.</text>
</comment>
<evidence type="ECO:0000256" key="3">
    <source>
        <dbReference type="ARBA" id="ARBA00004305"/>
    </source>
</evidence>
<keyword evidence="6 10" id="KW-0479">Metal-binding</keyword>
<reference evidence="14 15" key="1">
    <citation type="submission" date="2016-10" db="EMBL/GenBank/DDBJ databases">
        <authorList>
            <person name="Cai Z."/>
        </authorList>
    </citation>
    <scope>NUCLEOTIDE SEQUENCE [LARGE SCALE GENOMIC DNA]</scope>
</reference>
<evidence type="ECO:0000313" key="14">
    <source>
        <dbReference type="EMBL" id="SZX69963.1"/>
    </source>
</evidence>
<comment type="catalytic activity">
    <reaction evidence="9 11">
        <text>2 superoxide + 2 H(+) = H2O2 + O2</text>
        <dbReference type="Rhea" id="RHEA:20696"/>
        <dbReference type="ChEBI" id="CHEBI:15378"/>
        <dbReference type="ChEBI" id="CHEBI:15379"/>
        <dbReference type="ChEBI" id="CHEBI:16240"/>
        <dbReference type="ChEBI" id="CHEBI:18421"/>
        <dbReference type="EC" id="1.15.1.1"/>
    </reaction>
</comment>
<evidence type="ECO:0000256" key="7">
    <source>
        <dbReference type="ARBA" id="ARBA00023002"/>
    </source>
</evidence>
<dbReference type="InterPro" id="IPR050265">
    <property type="entry name" value="Fe/Mn_Superoxide_Dismutase"/>
</dbReference>
<evidence type="ECO:0000256" key="2">
    <source>
        <dbReference type="ARBA" id="ARBA00002170"/>
    </source>
</evidence>
<comment type="similarity">
    <text evidence="4 11">Belongs to the iron/manganese superoxide dismutase family.</text>
</comment>
<keyword evidence="15" id="KW-1185">Reference proteome</keyword>
<evidence type="ECO:0000259" key="13">
    <source>
        <dbReference type="Pfam" id="PF02777"/>
    </source>
</evidence>
<dbReference type="InterPro" id="IPR019832">
    <property type="entry name" value="Mn/Fe_SOD_C"/>
</dbReference>
<dbReference type="SUPFAM" id="SSF46609">
    <property type="entry name" value="Fe,Mn superoxide dismutase (SOD), N-terminal domain"/>
    <property type="match status" value="1"/>
</dbReference>
<dbReference type="OrthoDB" id="239262at2759"/>
<feature type="binding site" evidence="10">
    <location>
        <position position="63"/>
    </location>
    <ligand>
        <name>Mn(2+)</name>
        <dbReference type="ChEBI" id="CHEBI:29035"/>
    </ligand>
</feature>
<evidence type="ECO:0000256" key="6">
    <source>
        <dbReference type="ARBA" id="ARBA00022723"/>
    </source>
</evidence>
<evidence type="ECO:0000256" key="10">
    <source>
        <dbReference type="PIRSR" id="PIRSR000349-1"/>
    </source>
</evidence>
<name>A0A383VYN9_TETOB</name>
<gene>
    <name evidence="14" type="ORF">BQ4739_LOCUS10218</name>
</gene>
<dbReference type="InterPro" id="IPR036324">
    <property type="entry name" value="Mn/Fe_SOD_N_sf"/>
</dbReference>
<organism evidence="14 15">
    <name type="scientific">Tetradesmus obliquus</name>
    <name type="common">Green alga</name>
    <name type="synonym">Acutodesmus obliquus</name>
    <dbReference type="NCBI Taxonomy" id="3088"/>
    <lineage>
        <taxon>Eukaryota</taxon>
        <taxon>Viridiplantae</taxon>
        <taxon>Chlorophyta</taxon>
        <taxon>core chlorophytes</taxon>
        <taxon>Chlorophyceae</taxon>
        <taxon>CS clade</taxon>
        <taxon>Sphaeropleales</taxon>
        <taxon>Scenedesmaceae</taxon>
        <taxon>Tetradesmus</taxon>
    </lineage>
</organism>
<comment type="cofactor">
    <cofactor evidence="1">
        <name>Mn(2+)</name>
        <dbReference type="ChEBI" id="CHEBI:29035"/>
    </cofactor>
</comment>